<proteinExistence type="predicted"/>
<dbReference type="RefSeq" id="WP_191791883.1">
    <property type="nucleotide sequence ID" value="NZ_JACSQE010000014.1"/>
</dbReference>
<keyword evidence="3" id="KW-1185">Reference proteome</keyword>
<sequence>MNHLRRPWEPPDADPHDALDRCDQCDACGATACVRVTVTGRGPLLFCDPHYRRHESAIVTAGYAVRDERRSLDDDIALALALARALDNAA</sequence>
<comment type="caution">
    <text evidence="2">The sequence shown here is derived from an EMBL/GenBank/DDBJ whole genome shotgun (WGS) entry which is preliminary data.</text>
</comment>
<organism evidence="2 3">
    <name type="scientific">Oerskovia gallyi</name>
    <dbReference type="NCBI Taxonomy" id="2762226"/>
    <lineage>
        <taxon>Bacteria</taxon>
        <taxon>Bacillati</taxon>
        <taxon>Actinomycetota</taxon>
        <taxon>Actinomycetes</taxon>
        <taxon>Micrococcales</taxon>
        <taxon>Cellulomonadaceae</taxon>
        <taxon>Oerskovia</taxon>
    </lineage>
</organism>
<dbReference type="InterPro" id="IPR055878">
    <property type="entry name" value="DUF7455"/>
</dbReference>
<dbReference type="EMBL" id="JACSQE010000014">
    <property type="protein sequence ID" value="MBD8000175.1"/>
    <property type="molecule type" value="Genomic_DNA"/>
</dbReference>
<name>A0ABR8V5V6_9CELL</name>
<evidence type="ECO:0000259" key="1">
    <source>
        <dbReference type="Pfam" id="PF24254"/>
    </source>
</evidence>
<dbReference type="Proteomes" id="UP000633601">
    <property type="component" value="Unassembled WGS sequence"/>
</dbReference>
<evidence type="ECO:0000313" key="3">
    <source>
        <dbReference type="Proteomes" id="UP000633601"/>
    </source>
</evidence>
<reference evidence="2 3" key="1">
    <citation type="submission" date="2020-08" db="EMBL/GenBank/DDBJ databases">
        <title>A Genomic Blueprint of the Chicken Gut Microbiome.</title>
        <authorList>
            <person name="Gilroy R."/>
            <person name="Ravi A."/>
            <person name="Getino M."/>
            <person name="Pursley I."/>
            <person name="Horton D.L."/>
            <person name="Alikhan N.-F."/>
            <person name="Baker D."/>
            <person name="Gharbi K."/>
            <person name="Hall N."/>
            <person name="Watson M."/>
            <person name="Adriaenssens E.M."/>
            <person name="Foster-Nyarko E."/>
            <person name="Jarju S."/>
            <person name="Secka A."/>
            <person name="Antonio M."/>
            <person name="Oren A."/>
            <person name="Chaudhuri R."/>
            <person name="La Ragione R.M."/>
            <person name="Hildebrand F."/>
            <person name="Pallen M.J."/>
        </authorList>
    </citation>
    <scope>NUCLEOTIDE SEQUENCE [LARGE SCALE GENOMIC DNA]</scope>
    <source>
        <strain evidence="2 3">Sa2CUA8</strain>
    </source>
</reference>
<dbReference type="Pfam" id="PF24254">
    <property type="entry name" value="DUF7455"/>
    <property type="match status" value="1"/>
</dbReference>
<feature type="domain" description="DUF7455" evidence="1">
    <location>
        <begin position="21"/>
        <end position="71"/>
    </location>
</feature>
<accession>A0ABR8V5V6</accession>
<evidence type="ECO:0000313" key="2">
    <source>
        <dbReference type="EMBL" id="MBD8000175.1"/>
    </source>
</evidence>
<protein>
    <recommendedName>
        <fullName evidence="1">DUF7455 domain-containing protein</fullName>
    </recommendedName>
</protein>
<gene>
    <name evidence="2" type="ORF">H9640_16605</name>
</gene>